<keyword evidence="6" id="KW-1185">Reference proteome</keyword>
<organism evidence="5 6">
    <name type="scientific">Coniella lustricola</name>
    <dbReference type="NCBI Taxonomy" id="2025994"/>
    <lineage>
        <taxon>Eukaryota</taxon>
        <taxon>Fungi</taxon>
        <taxon>Dikarya</taxon>
        <taxon>Ascomycota</taxon>
        <taxon>Pezizomycotina</taxon>
        <taxon>Sordariomycetes</taxon>
        <taxon>Sordariomycetidae</taxon>
        <taxon>Diaporthales</taxon>
        <taxon>Schizoparmaceae</taxon>
        <taxon>Coniella</taxon>
    </lineage>
</organism>
<proteinExistence type="predicted"/>
<accession>A0A2T2ZVE3</accession>
<protein>
    <recommendedName>
        <fullName evidence="4">RRM domain-containing protein</fullName>
    </recommendedName>
</protein>
<evidence type="ECO:0000259" key="4">
    <source>
        <dbReference type="PROSITE" id="PS50102"/>
    </source>
</evidence>
<dbReference type="STRING" id="2025994.A0A2T2ZVE3"/>
<feature type="region of interest" description="Disordered" evidence="3">
    <location>
        <begin position="423"/>
        <end position="521"/>
    </location>
</feature>
<evidence type="ECO:0000256" key="2">
    <source>
        <dbReference type="PROSITE-ProRule" id="PRU00176"/>
    </source>
</evidence>
<feature type="domain" description="RRM" evidence="4">
    <location>
        <begin position="156"/>
        <end position="234"/>
    </location>
</feature>
<evidence type="ECO:0000313" key="6">
    <source>
        <dbReference type="Proteomes" id="UP000241462"/>
    </source>
</evidence>
<evidence type="ECO:0000256" key="3">
    <source>
        <dbReference type="SAM" id="MobiDB-lite"/>
    </source>
</evidence>
<feature type="compositionally biased region" description="Gly residues" evidence="3">
    <location>
        <begin position="497"/>
        <end position="512"/>
    </location>
</feature>
<dbReference type="Pfam" id="PF00076">
    <property type="entry name" value="RRM_1"/>
    <property type="match status" value="2"/>
</dbReference>
<dbReference type="Proteomes" id="UP000241462">
    <property type="component" value="Unassembled WGS sequence"/>
</dbReference>
<feature type="domain" description="RRM" evidence="4">
    <location>
        <begin position="337"/>
        <end position="422"/>
    </location>
</feature>
<evidence type="ECO:0000313" key="5">
    <source>
        <dbReference type="EMBL" id="PSR77773.1"/>
    </source>
</evidence>
<gene>
    <name evidence="5" type="ORF">BD289DRAFT_486340</name>
</gene>
<feature type="compositionally biased region" description="Polar residues" evidence="3">
    <location>
        <begin position="128"/>
        <end position="137"/>
    </location>
</feature>
<dbReference type="SUPFAM" id="SSF54928">
    <property type="entry name" value="RNA-binding domain, RBD"/>
    <property type="match status" value="2"/>
</dbReference>
<feature type="region of interest" description="Disordered" evidence="3">
    <location>
        <begin position="112"/>
        <end position="139"/>
    </location>
</feature>
<sequence>MPFSKNYDTSPERPRFQRPTGVKHSSSERAASPSSSEASSGADEPGGVRLAQSTVSDSPELSWTPGRSRRASVIEQDSPSYVVATADEDDVFISPGRGLNERERLTHRTLTILNSQSSDGNERGVRQQAENPQAQPTTERHQINGVDAQNLYPPTACVFVANLPEPKEDTALEAAIYREFLQYGKCWVKIRRDTTHMPFAFVQYTNDAEAHAALAHAKGALILGRPCRTEPVKANRTYVIQKKDGGPISLEEAREALLTFGPLSKCEHLHDQLRKPLGYPPTVLVEFAMFDANRDLQSVFRLDPHYHVTAFDLKRTCAVNRLSNDEAFLAACERDRRSIFVGDLAHDATDELLRELFSQAGEILNVNIFQRAFPVNHSTTSSIVRTMAFVEYTQPNMPEDAIAKFHGAHFMGNTIRVERKVVKDRGSTPRHQRSHASLGHKASQESVGRNYVLSTPHGGRSSSGLYSTPRHISVNRGPMDLSPASMPPPPYNNWGFTHGGPPGSAGGAGGGPPVTPQGPPPQMMPLVSPWSYYNSNWPGYMAPGDPSLYMSPFFMQTHGPHMGGSTTPGGEGFNITRSADRYSPRRSAGPAGHRGGGFPETPTRGSSHVRHGEQD</sequence>
<dbReference type="InterPro" id="IPR012677">
    <property type="entry name" value="Nucleotide-bd_a/b_plait_sf"/>
</dbReference>
<dbReference type="InParanoid" id="A0A2T2ZVE3"/>
<evidence type="ECO:0000256" key="1">
    <source>
        <dbReference type="ARBA" id="ARBA00022884"/>
    </source>
</evidence>
<dbReference type="PROSITE" id="PS50102">
    <property type="entry name" value="RRM"/>
    <property type="match status" value="2"/>
</dbReference>
<feature type="region of interest" description="Disordered" evidence="3">
    <location>
        <begin position="560"/>
        <end position="615"/>
    </location>
</feature>
<feature type="compositionally biased region" description="Polar residues" evidence="3">
    <location>
        <begin position="51"/>
        <end position="61"/>
    </location>
</feature>
<dbReference type="PANTHER" id="PTHR48025">
    <property type="entry name" value="OS02G0815200 PROTEIN"/>
    <property type="match status" value="1"/>
</dbReference>
<keyword evidence="1 2" id="KW-0694">RNA-binding</keyword>
<dbReference type="OrthoDB" id="410044at2759"/>
<dbReference type="GO" id="GO:0003729">
    <property type="term" value="F:mRNA binding"/>
    <property type="evidence" value="ECO:0007669"/>
    <property type="project" value="TreeGrafter"/>
</dbReference>
<dbReference type="InterPro" id="IPR000504">
    <property type="entry name" value="RRM_dom"/>
</dbReference>
<reference evidence="5 6" key="1">
    <citation type="journal article" date="2018" name="Mycol. Prog.">
        <title>Coniella lustricola, a new species from submerged detritus.</title>
        <authorList>
            <person name="Raudabaugh D.B."/>
            <person name="Iturriaga T."/>
            <person name="Carver A."/>
            <person name="Mondo S."/>
            <person name="Pangilinan J."/>
            <person name="Lipzen A."/>
            <person name="He G."/>
            <person name="Amirebrahimi M."/>
            <person name="Grigoriev I.V."/>
            <person name="Miller A.N."/>
        </authorList>
    </citation>
    <scope>NUCLEOTIDE SEQUENCE [LARGE SCALE GENOMIC DNA]</scope>
    <source>
        <strain evidence="5 6">B22-T-1</strain>
    </source>
</reference>
<feature type="compositionally biased region" description="Low complexity" evidence="3">
    <location>
        <begin position="28"/>
        <end position="47"/>
    </location>
</feature>
<feature type="region of interest" description="Disordered" evidence="3">
    <location>
        <begin position="1"/>
        <end position="77"/>
    </location>
</feature>
<dbReference type="PANTHER" id="PTHR48025:SF1">
    <property type="entry name" value="RRM DOMAIN-CONTAINING PROTEIN"/>
    <property type="match status" value="1"/>
</dbReference>
<dbReference type="InterPro" id="IPR035979">
    <property type="entry name" value="RBD_domain_sf"/>
</dbReference>
<name>A0A2T2ZVE3_9PEZI</name>
<dbReference type="Gene3D" id="3.30.70.330">
    <property type="match status" value="2"/>
</dbReference>
<dbReference type="SMART" id="SM00360">
    <property type="entry name" value="RRM"/>
    <property type="match status" value="2"/>
</dbReference>
<dbReference type="InterPro" id="IPR050502">
    <property type="entry name" value="Euk_RNA-bind_prot"/>
</dbReference>
<dbReference type="EMBL" id="KZ678638">
    <property type="protein sequence ID" value="PSR77773.1"/>
    <property type="molecule type" value="Genomic_DNA"/>
</dbReference>
<dbReference type="AlphaFoldDB" id="A0A2T2ZVE3"/>